<comment type="caution">
    <text evidence="1">The sequence shown here is derived from an EMBL/GenBank/DDBJ whole genome shotgun (WGS) entry which is preliminary data.</text>
</comment>
<sequence>MLLEKVWGKTASKATLDSKAVIPNHMCSCETASTSFKLSNLEGGQLRTVTLLLIEVQKHKIQMRIRRLGCHVEYMLSC</sequence>
<dbReference type="EMBL" id="JAUHHV010000006">
    <property type="protein sequence ID" value="KAK1422081.1"/>
    <property type="molecule type" value="Genomic_DNA"/>
</dbReference>
<reference evidence="1" key="1">
    <citation type="journal article" date="2023" name="bioRxiv">
        <title>Improved chromosome-level genome assembly for marigold (Tagetes erecta).</title>
        <authorList>
            <person name="Jiang F."/>
            <person name="Yuan L."/>
            <person name="Wang S."/>
            <person name="Wang H."/>
            <person name="Xu D."/>
            <person name="Wang A."/>
            <person name="Fan W."/>
        </authorList>
    </citation>
    <scope>NUCLEOTIDE SEQUENCE</scope>
    <source>
        <strain evidence="1">WSJ</strain>
        <tissue evidence="1">Leaf</tissue>
    </source>
</reference>
<name>A0AAD8KJ61_TARER</name>
<evidence type="ECO:0000313" key="1">
    <source>
        <dbReference type="EMBL" id="KAK1422081.1"/>
    </source>
</evidence>
<gene>
    <name evidence="1" type="ORF">QVD17_24957</name>
</gene>
<protein>
    <submittedName>
        <fullName evidence="1">Uncharacterized protein</fullName>
    </submittedName>
</protein>
<evidence type="ECO:0000313" key="2">
    <source>
        <dbReference type="Proteomes" id="UP001229421"/>
    </source>
</evidence>
<organism evidence="1 2">
    <name type="scientific">Tagetes erecta</name>
    <name type="common">African marigold</name>
    <dbReference type="NCBI Taxonomy" id="13708"/>
    <lineage>
        <taxon>Eukaryota</taxon>
        <taxon>Viridiplantae</taxon>
        <taxon>Streptophyta</taxon>
        <taxon>Embryophyta</taxon>
        <taxon>Tracheophyta</taxon>
        <taxon>Spermatophyta</taxon>
        <taxon>Magnoliopsida</taxon>
        <taxon>eudicotyledons</taxon>
        <taxon>Gunneridae</taxon>
        <taxon>Pentapetalae</taxon>
        <taxon>asterids</taxon>
        <taxon>campanulids</taxon>
        <taxon>Asterales</taxon>
        <taxon>Asteraceae</taxon>
        <taxon>Asteroideae</taxon>
        <taxon>Heliantheae alliance</taxon>
        <taxon>Tageteae</taxon>
        <taxon>Tagetes</taxon>
    </lineage>
</organism>
<keyword evidence="2" id="KW-1185">Reference proteome</keyword>
<proteinExistence type="predicted"/>
<dbReference type="AlphaFoldDB" id="A0AAD8KJ61"/>
<accession>A0AAD8KJ61</accession>
<dbReference type="Proteomes" id="UP001229421">
    <property type="component" value="Unassembled WGS sequence"/>
</dbReference>